<dbReference type="PANTHER" id="PTHR42742:SF3">
    <property type="entry name" value="FRUCTOKINASE"/>
    <property type="match status" value="1"/>
</dbReference>
<dbReference type="Proteomes" id="UP001059480">
    <property type="component" value="Unassembled WGS sequence"/>
</dbReference>
<evidence type="ECO:0000313" key="3">
    <source>
        <dbReference type="EMBL" id="MCQ9209666.1"/>
    </source>
</evidence>
<evidence type="ECO:0000313" key="4">
    <source>
        <dbReference type="Proteomes" id="UP001059480"/>
    </source>
</evidence>
<dbReference type="GO" id="GO:0016853">
    <property type="term" value="F:isomerase activity"/>
    <property type="evidence" value="ECO:0007669"/>
    <property type="project" value="UniProtKB-KW"/>
</dbReference>
<dbReference type="SUPFAM" id="SSF51182">
    <property type="entry name" value="RmlC-like cupins"/>
    <property type="match status" value="1"/>
</dbReference>
<dbReference type="PANTHER" id="PTHR42742">
    <property type="entry name" value="TRANSCRIPTIONAL REPRESSOR MPRA"/>
    <property type="match status" value="1"/>
</dbReference>
<dbReference type="Gene3D" id="2.60.120.10">
    <property type="entry name" value="Jelly Rolls"/>
    <property type="match status" value="1"/>
</dbReference>
<dbReference type="RefSeq" id="WP_256944773.1">
    <property type="nucleotide sequence ID" value="NZ_JANHNZ010000002.1"/>
</dbReference>
<keyword evidence="3" id="KW-0413">Isomerase</keyword>
<sequence length="582" mass="66683">MTKYDLKPEIKIKNVLDGFNGFTAIADQLLKSVQEKSKKNIVLAIEGYPGVNYLELKEKLFPLLAPCKVIDADEYAQSVEQVQERIKDTITNDRVFGVLSQYTIDQFYPLDLIVKAKEEIASSKGLVVVYGMGTRLICQPDILVYADLPRWEIQCRYRNEHLNNWKTDNLDEDPLRKYKRGYFFEWAMADREKKKLFNKIDYLLDTTNKGLPTMIDGKSYLEALKQVARRPFRLVPFFDASVWGGQWMKEMFNLDPNVKNYGWAFDGVPEENSIILNFNGTKIEVPGHNPVFTNPDELLGPKVRWRFGTNFPIRFDYLDTMQGGNLSLQVHPLVEYAQDTFGIHYTQDESYYILEATDASTIYLGVKNGTNKEELISDLRKASSGEIRFPDEKYINIFPVKKHDHYSIPAGTIHCGGPETVVLEISATPNNFTFKLWDWGRVGLDGVPRPVHIDHGEANILVERDTDYVLENLVSEANDIFEDLSNQEGVRTEKTGLSDLQFIKTHRHWFDEVAILETHESVNMLNLVEGTSIVVESVDGQFDPLSINYGETFIVPESVKQYKVRNTGEKKVALLQAFVRNL</sequence>
<dbReference type="EMBL" id="JANHNZ010000002">
    <property type="protein sequence ID" value="MCQ9209666.1"/>
    <property type="molecule type" value="Genomic_DNA"/>
</dbReference>
<accession>A0ABT1WMB1</accession>
<proteinExistence type="predicted"/>
<organism evidence="3 4">
    <name type="scientific">Granulicatella seriolae</name>
    <dbReference type="NCBI Taxonomy" id="2967226"/>
    <lineage>
        <taxon>Bacteria</taxon>
        <taxon>Bacillati</taxon>
        <taxon>Bacillota</taxon>
        <taxon>Bacilli</taxon>
        <taxon>Lactobacillales</taxon>
        <taxon>Carnobacteriaceae</taxon>
        <taxon>Granulicatella</taxon>
    </lineage>
</organism>
<dbReference type="InterPro" id="IPR014710">
    <property type="entry name" value="RmlC-like_jellyroll"/>
</dbReference>
<reference evidence="3" key="2">
    <citation type="journal article" date="2023" name="Curr. Microbiol.">
        <title>Granulicatella seriolae sp. nov., a Novel Facultative Anaerobe Isolated from Yellowtail Marine Fish.</title>
        <authorList>
            <person name="Lee M."/>
            <person name="Choi Y.J."/>
            <person name="Farooq A."/>
            <person name="Jeong J.B."/>
            <person name="Jung M.Y."/>
        </authorList>
    </citation>
    <scope>NUCLEOTIDE SEQUENCE</scope>
    <source>
        <strain evidence="3">S8</strain>
    </source>
</reference>
<evidence type="ECO:0000256" key="2">
    <source>
        <dbReference type="ARBA" id="ARBA00022833"/>
    </source>
</evidence>
<dbReference type="InterPro" id="IPR051804">
    <property type="entry name" value="Carb_Metab_Reg_Kinase/Isom"/>
</dbReference>
<keyword evidence="1" id="KW-0479">Metal-binding</keyword>
<keyword evidence="2" id="KW-0862">Zinc</keyword>
<dbReference type="CDD" id="cd07010">
    <property type="entry name" value="cupin_PMI_type_I_N_bac"/>
    <property type="match status" value="1"/>
</dbReference>
<keyword evidence="4" id="KW-1185">Reference proteome</keyword>
<protein>
    <submittedName>
        <fullName evidence="3">Class I mannose-6-phosphate isomerase</fullName>
    </submittedName>
</protein>
<reference evidence="3" key="3">
    <citation type="journal article" date="2023" name="Microbiol. Resour. Announc.">
        <title>Draft Genome Sequence of Granulicatella sp. Strain S8, Isolated from a Marine Fish, Seriola quinqueradiata.</title>
        <authorList>
            <person name="Lee M."/>
            <person name="Farooq A."/>
            <person name="Jeong J.B."/>
            <person name="Jung M.Y."/>
        </authorList>
    </citation>
    <scope>NUCLEOTIDE SEQUENCE</scope>
    <source>
        <strain evidence="3">S8</strain>
    </source>
</reference>
<gene>
    <name evidence="3" type="ORF">NPA36_03800</name>
</gene>
<evidence type="ECO:0000256" key="1">
    <source>
        <dbReference type="ARBA" id="ARBA00022723"/>
    </source>
</evidence>
<reference evidence="3" key="1">
    <citation type="submission" date="2022-07" db="EMBL/GenBank/DDBJ databases">
        <authorList>
            <person name="Jung M.-Y."/>
            <person name="Lee M."/>
        </authorList>
    </citation>
    <scope>NUCLEOTIDE SEQUENCE</scope>
    <source>
        <strain evidence="3">S8</strain>
    </source>
</reference>
<dbReference type="InterPro" id="IPR011051">
    <property type="entry name" value="RmlC_Cupin_sf"/>
</dbReference>
<name>A0ABT1WMB1_9LACT</name>
<comment type="caution">
    <text evidence="3">The sequence shown here is derived from an EMBL/GenBank/DDBJ whole genome shotgun (WGS) entry which is preliminary data.</text>
</comment>
<dbReference type="PIRSF" id="PIRSF026713">
    <property type="entry name" value="PMI_Firm_long_prd"/>
    <property type="match status" value="1"/>
</dbReference>
<dbReference type="InterPro" id="IPR016847">
    <property type="entry name" value="Man6P_Isoase_Firm_lng_prd"/>
</dbReference>